<protein>
    <recommendedName>
        <fullName evidence="4">Glycosyltransferase</fullName>
        <ecNumber evidence="4">2.4.1.-</ecNumber>
    </recommendedName>
</protein>
<evidence type="ECO:0000256" key="1">
    <source>
        <dbReference type="ARBA" id="ARBA00009995"/>
    </source>
</evidence>
<keyword evidence="2 3" id="KW-0808">Transferase</keyword>
<dbReference type="PANTHER" id="PTHR48048:SF89">
    <property type="entry name" value="GLYCOSYLTRANSFERASE"/>
    <property type="match status" value="1"/>
</dbReference>
<evidence type="ECO:0000256" key="4">
    <source>
        <dbReference type="RuleBase" id="RU362057"/>
    </source>
</evidence>
<gene>
    <name evidence="5" type="ORF">LUZ62_055658</name>
</gene>
<dbReference type="GO" id="GO:0035251">
    <property type="term" value="F:UDP-glucosyltransferase activity"/>
    <property type="evidence" value="ECO:0007669"/>
    <property type="project" value="InterPro"/>
</dbReference>
<comment type="caution">
    <text evidence="5">The sequence shown here is derived from an EMBL/GenBank/DDBJ whole genome shotgun (WGS) entry which is preliminary data.</text>
</comment>
<reference evidence="5" key="1">
    <citation type="submission" date="2022-08" db="EMBL/GenBank/DDBJ databases">
        <authorList>
            <person name="Marques A."/>
        </authorList>
    </citation>
    <scope>NUCLEOTIDE SEQUENCE</scope>
    <source>
        <strain evidence="5">RhyPub2mFocal</strain>
        <tissue evidence="5">Leaves</tissue>
    </source>
</reference>
<dbReference type="PROSITE" id="PS00375">
    <property type="entry name" value="UDPGT"/>
    <property type="match status" value="1"/>
</dbReference>
<dbReference type="InterPro" id="IPR050481">
    <property type="entry name" value="UDP-glycosyltransf_plant"/>
</dbReference>
<evidence type="ECO:0000256" key="2">
    <source>
        <dbReference type="ARBA" id="ARBA00022679"/>
    </source>
</evidence>
<comment type="similarity">
    <text evidence="1 3">Belongs to the UDP-glycosyltransferase family.</text>
</comment>
<dbReference type="InterPro" id="IPR002213">
    <property type="entry name" value="UDP_glucos_trans"/>
</dbReference>
<dbReference type="EMBL" id="JAMFTS010000003">
    <property type="protein sequence ID" value="KAJ4771401.1"/>
    <property type="molecule type" value="Genomic_DNA"/>
</dbReference>
<evidence type="ECO:0000256" key="3">
    <source>
        <dbReference type="RuleBase" id="RU003718"/>
    </source>
</evidence>
<dbReference type="CDD" id="cd03784">
    <property type="entry name" value="GT1_Gtf-like"/>
    <property type="match status" value="1"/>
</dbReference>
<dbReference type="AlphaFoldDB" id="A0AAV8DZ33"/>
<dbReference type="SUPFAM" id="SSF53756">
    <property type="entry name" value="UDP-Glycosyltransferase/glycogen phosphorylase"/>
    <property type="match status" value="1"/>
</dbReference>
<proteinExistence type="inferred from homology"/>
<dbReference type="InterPro" id="IPR035595">
    <property type="entry name" value="UDP_glycos_trans_CS"/>
</dbReference>
<dbReference type="FunFam" id="3.40.50.2000:FF:000020">
    <property type="entry name" value="Glycosyltransferase"/>
    <property type="match status" value="1"/>
</dbReference>
<dbReference type="EC" id="2.4.1.-" evidence="4"/>
<evidence type="ECO:0000313" key="5">
    <source>
        <dbReference type="EMBL" id="KAJ4771401.1"/>
    </source>
</evidence>
<evidence type="ECO:0000313" key="6">
    <source>
        <dbReference type="Proteomes" id="UP001140206"/>
    </source>
</evidence>
<name>A0AAV8DZ33_9POAL</name>
<dbReference type="Proteomes" id="UP001140206">
    <property type="component" value="Chromosome 3"/>
</dbReference>
<sequence>MTKQTEHPTMEKDTVVLYPGMGFGHLVPMVELAKLFIGDGFSVTILIIDNSENTGSELSRISSANPSIYFHILPPVPIPSDAPLIDIMLTAPPLQNANLLSYLVTLSSLRAIILDFFCIDVLDVANELHIPSYIFYSSSAYVLSICLYFPFFHSTTTASLKDMEEVPLQFPVSSPFVAFDMPEPMLDRDKPIYKKFIDTFKKLQNAGGILVNTFEWFESKEVRVIKNGLCVPDGSTPPIYCIGPLTTKGSCKEGQGRHDCLTWLDKQPRQSVLFLCFGSMGTFSFEQLKEMAVGLENSGHRFLWVVRDPKYMFEEPNLDQFLPKGFLDRTKDRGLVVKSWAPQWEVLQHDAIGGFVTHCGWNSILEAVTAGVPMICWPLYAEQRLIRRYLVEELKVALSIEGYNKGLVNADEMETKLRWLMESNDGKELRNWMAVDPVVKDKAMEALKEGGPSWQAFKVLVSSLKESGTKEKVEVM</sequence>
<keyword evidence="6" id="KW-1185">Reference proteome</keyword>
<dbReference type="Pfam" id="PF00201">
    <property type="entry name" value="UDPGT"/>
    <property type="match status" value="1"/>
</dbReference>
<dbReference type="Gene3D" id="3.40.50.2000">
    <property type="entry name" value="Glycogen Phosphorylase B"/>
    <property type="match status" value="2"/>
</dbReference>
<accession>A0AAV8DZ33</accession>
<organism evidence="5 6">
    <name type="scientific">Rhynchospora pubera</name>
    <dbReference type="NCBI Taxonomy" id="906938"/>
    <lineage>
        <taxon>Eukaryota</taxon>
        <taxon>Viridiplantae</taxon>
        <taxon>Streptophyta</taxon>
        <taxon>Embryophyta</taxon>
        <taxon>Tracheophyta</taxon>
        <taxon>Spermatophyta</taxon>
        <taxon>Magnoliopsida</taxon>
        <taxon>Liliopsida</taxon>
        <taxon>Poales</taxon>
        <taxon>Cyperaceae</taxon>
        <taxon>Cyperoideae</taxon>
        <taxon>Rhynchosporeae</taxon>
        <taxon>Rhynchospora</taxon>
    </lineage>
</organism>
<keyword evidence="3" id="KW-0328">Glycosyltransferase</keyword>
<dbReference type="PANTHER" id="PTHR48048">
    <property type="entry name" value="GLYCOSYLTRANSFERASE"/>
    <property type="match status" value="1"/>
</dbReference>